<organism evidence="2 3">
    <name type="scientific">Araneus ventricosus</name>
    <name type="common">Orbweaver spider</name>
    <name type="synonym">Epeira ventricosa</name>
    <dbReference type="NCBI Taxonomy" id="182803"/>
    <lineage>
        <taxon>Eukaryota</taxon>
        <taxon>Metazoa</taxon>
        <taxon>Ecdysozoa</taxon>
        <taxon>Arthropoda</taxon>
        <taxon>Chelicerata</taxon>
        <taxon>Arachnida</taxon>
        <taxon>Araneae</taxon>
        <taxon>Araneomorphae</taxon>
        <taxon>Entelegynae</taxon>
        <taxon>Araneoidea</taxon>
        <taxon>Araneidae</taxon>
        <taxon>Araneus</taxon>
    </lineage>
</organism>
<dbReference type="AlphaFoldDB" id="A0A4Y2KBL8"/>
<dbReference type="EMBL" id="BGPR01004405">
    <property type="protein sequence ID" value="GBM99308.1"/>
    <property type="molecule type" value="Genomic_DNA"/>
</dbReference>
<comment type="caution">
    <text evidence="2">The sequence shown here is derived from an EMBL/GenBank/DDBJ whole genome shotgun (WGS) entry which is preliminary data.</text>
</comment>
<feature type="region of interest" description="Disordered" evidence="1">
    <location>
        <begin position="33"/>
        <end position="87"/>
    </location>
</feature>
<evidence type="ECO:0000313" key="3">
    <source>
        <dbReference type="Proteomes" id="UP000499080"/>
    </source>
</evidence>
<dbReference type="Proteomes" id="UP000499080">
    <property type="component" value="Unassembled WGS sequence"/>
</dbReference>
<evidence type="ECO:0000313" key="2">
    <source>
        <dbReference type="EMBL" id="GBM99308.1"/>
    </source>
</evidence>
<proteinExistence type="predicted"/>
<name>A0A4Y2KBL8_ARAVE</name>
<reference evidence="2 3" key="1">
    <citation type="journal article" date="2019" name="Sci. Rep.">
        <title>Orb-weaving spider Araneus ventricosus genome elucidates the spidroin gene catalogue.</title>
        <authorList>
            <person name="Kono N."/>
            <person name="Nakamura H."/>
            <person name="Ohtoshi R."/>
            <person name="Moran D.A.P."/>
            <person name="Shinohara A."/>
            <person name="Yoshida Y."/>
            <person name="Fujiwara M."/>
            <person name="Mori M."/>
            <person name="Tomita M."/>
            <person name="Arakawa K."/>
        </authorList>
    </citation>
    <scope>NUCLEOTIDE SEQUENCE [LARGE SCALE GENOMIC DNA]</scope>
</reference>
<evidence type="ECO:0000256" key="1">
    <source>
        <dbReference type="SAM" id="MobiDB-lite"/>
    </source>
</evidence>
<keyword evidence="3" id="KW-1185">Reference proteome</keyword>
<sequence>MKLQKRKKKRASYSHISQEPHSFCTKGCNSFRPSGASERTEEVPCSNTGPEKYGRGSNSPRVCAMAATSVNDPKVKGSGQHSSYGQL</sequence>
<protein>
    <submittedName>
        <fullName evidence="2">Uncharacterized protein</fullName>
    </submittedName>
</protein>
<gene>
    <name evidence="2" type="ORF">AVEN_258408_1</name>
</gene>
<accession>A0A4Y2KBL8</accession>